<proteinExistence type="predicted"/>
<feature type="compositionally biased region" description="Basic residues" evidence="1">
    <location>
        <begin position="1"/>
        <end position="18"/>
    </location>
</feature>
<evidence type="ECO:0000256" key="1">
    <source>
        <dbReference type="SAM" id="MobiDB-lite"/>
    </source>
</evidence>
<accession>A0A518CE68</accession>
<name>A0A518CE68_9BACT</name>
<evidence type="ECO:0000313" key="3">
    <source>
        <dbReference type="Proteomes" id="UP000318626"/>
    </source>
</evidence>
<evidence type="ECO:0000313" key="2">
    <source>
        <dbReference type="EMBL" id="QDU77512.1"/>
    </source>
</evidence>
<gene>
    <name evidence="2" type="ORF">Pan97_45820</name>
</gene>
<dbReference type="KEGG" id="bvo:Pan97_45820"/>
<organism evidence="2 3">
    <name type="scientific">Bremerella volcania</name>
    <dbReference type="NCBI Taxonomy" id="2527984"/>
    <lineage>
        <taxon>Bacteria</taxon>
        <taxon>Pseudomonadati</taxon>
        <taxon>Planctomycetota</taxon>
        <taxon>Planctomycetia</taxon>
        <taxon>Pirellulales</taxon>
        <taxon>Pirellulaceae</taxon>
        <taxon>Bremerella</taxon>
    </lineage>
</organism>
<reference evidence="3" key="1">
    <citation type="submission" date="2019-02" db="EMBL/GenBank/DDBJ databases">
        <title>Deep-cultivation of Planctomycetes and their phenomic and genomic characterization uncovers novel biology.</title>
        <authorList>
            <person name="Wiegand S."/>
            <person name="Jogler M."/>
            <person name="Boedeker C."/>
            <person name="Pinto D."/>
            <person name="Vollmers J."/>
            <person name="Rivas-Marin E."/>
            <person name="Kohn T."/>
            <person name="Peeters S.H."/>
            <person name="Heuer A."/>
            <person name="Rast P."/>
            <person name="Oberbeckmann S."/>
            <person name="Bunk B."/>
            <person name="Jeske O."/>
            <person name="Meyerdierks A."/>
            <person name="Storesund J.E."/>
            <person name="Kallscheuer N."/>
            <person name="Luecker S."/>
            <person name="Lage O.M."/>
            <person name="Pohl T."/>
            <person name="Merkel B.J."/>
            <person name="Hornburger P."/>
            <person name="Mueller R.-W."/>
            <person name="Bruemmer F."/>
            <person name="Labrenz M."/>
            <person name="Spormann A.M."/>
            <person name="Op den Camp H."/>
            <person name="Overmann J."/>
            <person name="Amann R."/>
            <person name="Jetten M.S.M."/>
            <person name="Mascher T."/>
            <person name="Medema M.H."/>
            <person name="Devos D.P."/>
            <person name="Kaster A.-K."/>
            <person name="Ovreas L."/>
            <person name="Rohde M."/>
            <person name="Galperin M.Y."/>
            <person name="Jogler C."/>
        </authorList>
    </citation>
    <scope>NUCLEOTIDE SEQUENCE [LARGE SCALE GENOMIC DNA]</scope>
    <source>
        <strain evidence="3">Pan97</strain>
    </source>
</reference>
<dbReference type="Proteomes" id="UP000318626">
    <property type="component" value="Chromosome"/>
</dbReference>
<protein>
    <submittedName>
        <fullName evidence="2">Uncharacterized protein</fullName>
    </submittedName>
</protein>
<dbReference type="AlphaFoldDB" id="A0A518CE68"/>
<feature type="region of interest" description="Disordered" evidence="1">
    <location>
        <begin position="1"/>
        <end position="30"/>
    </location>
</feature>
<sequence length="30" mass="3201">MERLAHFHKPKEKTHLAKTAKVGLSGGGGN</sequence>
<dbReference type="EMBL" id="CP036289">
    <property type="protein sequence ID" value="QDU77512.1"/>
    <property type="molecule type" value="Genomic_DNA"/>
</dbReference>
<keyword evidence="3" id="KW-1185">Reference proteome</keyword>